<dbReference type="GO" id="GO:0016020">
    <property type="term" value="C:membrane"/>
    <property type="evidence" value="ECO:0007669"/>
    <property type="project" value="UniProtKB-SubCell"/>
</dbReference>
<feature type="transmembrane region" description="Helical" evidence="6">
    <location>
        <begin position="77"/>
        <end position="95"/>
    </location>
</feature>
<accession>A0A822XXQ1</accession>
<evidence type="ECO:0000256" key="5">
    <source>
        <dbReference type="ARBA" id="ARBA00023136"/>
    </source>
</evidence>
<evidence type="ECO:0000256" key="2">
    <source>
        <dbReference type="ARBA" id="ARBA00008573"/>
    </source>
</evidence>
<keyword evidence="8" id="KW-1185">Reference proteome</keyword>
<keyword evidence="3 6" id="KW-0812">Transmembrane</keyword>
<sequence>MVFVALLTLLAKIFDLAWPLITLVYPIYSSIIAIESNSNAGNQKWLTYWVLYPLVILFEFVSLKLIEWYLFWPYLKMMAACWLVLPHFSGAAYAYKHIVRPCFLMNPLTLNNWFTKQKGDFVPSGSKGFLVAAKIYIKENGSEEALSKLITRKVKCMDSDFACTEQNIVEAVESEAAAHADNIGNQTPGVTGPKVAANVGHVGSKFPSLTGSTTEHIRKEVPGLTTKQAESIGNEILGLTDPEISATEGYVGTQTPALSCPETETVEHTGLQIPGLIGPRTALTSQCVGKPNSSVNWHKESTK</sequence>
<evidence type="ECO:0000256" key="1">
    <source>
        <dbReference type="ARBA" id="ARBA00004141"/>
    </source>
</evidence>
<dbReference type="EMBL" id="DUZY01000001">
    <property type="protein sequence ID" value="DAD22168.1"/>
    <property type="molecule type" value="Genomic_DNA"/>
</dbReference>
<name>A0A822XXQ1_NELNU</name>
<evidence type="ECO:0000256" key="3">
    <source>
        <dbReference type="ARBA" id="ARBA00022692"/>
    </source>
</evidence>
<keyword evidence="4 6" id="KW-1133">Transmembrane helix</keyword>
<evidence type="ECO:0000313" key="7">
    <source>
        <dbReference type="EMBL" id="DAD22168.1"/>
    </source>
</evidence>
<dbReference type="Proteomes" id="UP000607653">
    <property type="component" value="Unassembled WGS sequence"/>
</dbReference>
<organism evidence="7 8">
    <name type="scientific">Nelumbo nucifera</name>
    <name type="common">Sacred lotus</name>
    <dbReference type="NCBI Taxonomy" id="4432"/>
    <lineage>
        <taxon>Eukaryota</taxon>
        <taxon>Viridiplantae</taxon>
        <taxon>Streptophyta</taxon>
        <taxon>Embryophyta</taxon>
        <taxon>Tracheophyta</taxon>
        <taxon>Spermatophyta</taxon>
        <taxon>Magnoliopsida</taxon>
        <taxon>Proteales</taxon>
        <taxon>Nelumbonaceae</taxon>
        <taxon>Nelumbo</taxon>
    </lineage>
</organism>
<dbReference type="PANTHER" id="PTHR12300">
    <property type="entry name" value="HVA22-LIKE PROTEINS"/>
    <property type="match status" value="1"/>
</dbReference>
<dbReference type="PANTHER" id="PTHR12300:SF161">
    <property type="entry name" value="RECEPTOR EXPRESSION-ENHANCING PROTEIN"/>
    <property type="match status" value="1"/>
</dbReference>
<protein>
    <recommendedName>
        <fullName evidence="6">HVA22-like protein</fullName>
    </recommendedName>
</protein>
<feature type="transmembrane region" description="Helical" evidence="6">
    <location>
        <begin position="16"/>
        <end position="34"/>
    </location>
</feature>
<proteinExistence type="inferred from homology"/>
<evidence type="ECO:0000313" key="8">
    <source>
        <dbReference type="Proteomes" id="UP000607653"/>
    </source>
</evidence>
<evidence type="ECO:0000256" key="6">
    <source>
        <dbReference type="RuleBase" id="RU362006"/>
    </source>
</evidence>
<keyword evidence="5 6" id="KW-0472">Membrane</keyword>
<comment type="similarity">
    <text evidence="2 6">Belongs to the DP1 family.</text>
</comment>
<dbReference type="AlphaFoldDB" id="A0A822XXQ1"/>
<gene>
    <name evidence="7" type="ORF">HUJ06_023631</name>
</gene>
<evidence type="ECO:0000256" key="4">
    <source>
        <dbReference type="ARBA" id="ARBA00022989"/>
    </source>
</evidence>
<comment type="subcellular location">
    <subcellularLocation>
        <location evidence="1 6">Membrane</location>
        <topology evidence="1 6">Multi-pass membrane protein</topology>
    </subcellularLocation>
</comment>
<dbReference type="InterPro" id="IPR004345">
    <property type="entry name" value="TB2_DP1_HVA22"/>
</dbReference>
<comment type="caution">
    <text evidence="7">The sequence shown here is derived from an EMBL/GenBank/DDBJ whole genome shotgun (WGS) entry which is preliminary data.</text>
</comment>
<reference evidence="7 8" key="1">
    <citation type="journal article" date="2020" name="Mol. Biol. Evol.">
        <title>Distinct Expression and Methylation Patterns for Genes with Different Fates following a Single Whole-Genome Duplication in Flowering Plants.</title>
        <authorList>
            <person name="Shi T."/>
            <person name="Rahmani R.S."/>
            <person name="Gugger P.F."/>
            <person name="Wang M."/>
            <person name="Li H."/>
            <person name="Zhang Y."/>
            <person name="Li Z."/>
            <person name="Wang Q."/>
            <person name="Van de Peer Y."/>
            <person name="Marchal K."/>
            <person name="Chen J."/>
        </authorList>
    </citation>
    <scope>NUCLEOTIDE SEQUENCE [LARGE SCALE GENOMIC DNA]</scope>
    <source>
        <tissue evidence="7">Leaf</tissue>
    </source>
</reference>
<feature type="transmembrane region" description="Helical" evidence="6">
    <location>
        <begin position="46"/>
        <end position="71"/>
    </location>
</feature>
<dbReference type="Pfam" id="PF03134">
    <property type="entry name" value="TB2_DP1_HVA22"/>
    <property type="match status" value="1"/>
</dbReference>